<sequence length="141" mass="16354">MVEQGDSSVQPFQVLEGTIFDGYSWRLCFRERHFSWIREECRIPETTMMEALSSGYCDDEGFSGKVVVIVSLLSHGLRRFFWRPLRDILDLLGLASAQLHPFALRAYVCDCIVFRMVLEPLGDPYFDLIAWKFDLLQCESC</sequence>
<proteinExistence type="predicted"/>
<gene>
    <name evidence="1" type="ORF">I3842_Q055400</name>
</gene>
<dbReference type="AlphaFoldDB" id="A0A922D347"/>
<evidence type="ECO:0000313" key="1">
    <source>
        <dbReference type="EMBL" id="KAG6620653.1"/>
    </source>
</evidence>
<dbReference type="Proteomes" id="UP000811246">
    <property type="component" value="Unassembled WGS sequence"/>
</dbReference>
<reference evidence="1" key="1">
    <citation type="submission" date="2021-01" db="EMBL/GenBank/DDBJ databases">
        <authorList>
            <person name="Lovell J.T."/>
            <person name="Bentley N."/>
            <person name="Bhattarai G."/>
            <person name="Jenkins J.W."/>
            <person name="Sreedasyam A."/>
            <person name="Alarcon Y."/>
            <person name="Bock C."/>
            <person name="Boston L."/>
            <person name="Carlson J."/>
            <person name="Cervantes K."/>
            <person name="Clermont K."/>
            <person name="Krom N."/>
            <person name="Kubenka K."/>
            <person name="Mamidi S."/>
            <person name="Mattison C."/>
            <person name="Monteros M."/>
            <person name="Pisani C."/>
            <person name="Plott C."/>
            <person name="Rajasekar S."/>
            <person name="Rhein H.S."/>
            <person name="Rohla C."/>
            <person name="Song M."/>
            <person name="Hilaire R.S."/>
            <person name="Shu S."/>
            <person name="Wells L."/>
            <person name="Wang X."/>
            <person name="Webber J."/>
            <person name="Heerema R.J."/>
            <person name="Klein P."/>
            <person name="Conner P."/>
            <person name="Grauke L."/>
            <person name="Grimwood J."/>
            <person name="Schmutz J."/>
            <person name="Randall J.J."/>
        </authorList>
    </citation>
    <scope>NUCLEOTIDE SEQUENCE</scope>
    <source>
        <tissue evidence="1">Leaf</tissue>
    </source>
</reference>
<comment type="caution">
    <text evidence="1">The sequence shown here is derived from an EMBL/GenBank/DDBJ whole genome shotgun (WGS) entry which is preliminary data.</text>
</comment>
<evidence type="ECO:0000313" key="2">
    <source>
        <dbReference type="Proteomes" id="UP000811246"/>
    </source>
</evidence>
<dbReference type="EMBL" id="MU228894">
    <property type="protein sequence ID" value="KAG6620653.1"/>
    <property type="molecule type" value="Genomic_DNA"/>
</dbReference>
<name>A0A922D347_CARIL</name>
<accession>A0A922D347</accession>
<organism evidence="1 2">
    <name type="scientific">Carya illinoinensis</name>
    <name type="common">Pecan</name>
    <dbReference type="NCBI Taxonomy" id="32201"/>
    <lineage>
        <taxon>Eukaryota</taxon>
        <taxon>Viridiplantae</taxon>
        <taxon>Streptophyta</taxon>
        <taxon>Embryophyta</taxon>
        <taxon>Tracheophyta</taxon>
        <taxon>Spermatophyta</taxon>
        <taxon>Magnoliopsida</taxon>
        <taxon>eudicotyledons</taxon>
        <taxon>Gunneridae</taxon>
        <taxon>Pentapetalae</taxon>
        <taxon>rosids</taxon>
        <taxon>fabids</taxon>
        <taxon>Fagales</taxon>
        <taxon>Juglandaceae</taxon>
        <taxon>Carya</taxon>
    </lineage>
</organism>
<protein>
    <submittedName>
        <fullName evidence="1">Uncharacterized protein</fullName>
    </submittedName>
</protein>